<dbReference type="GeneID" id="90076653"/>
<dbReference type="SUPFAM" id="SSF52833">
    <property type="entry name" value="Thioredoxin-like"/>
    <property type="match status" value="1"/>
</dbReference>
<gene>
    <name evidence="1" type="ORF">DASC09_060040</name>
</gene>
<name>A0AAV5QUN1_9ASCO</name>
<dbReference type="InterPro" id="IPR036249">
    <property type="entry name" value="Thioredoxin-like_sf"/>
</dbReference>
<dbReference type="Proteomes" id="UP001360560">
    <property type="component" value="Unassembled WGS sequence"/>
</dbReference>
<keyword evidence="2" id="KW-1185">Reference proteome</keyword>
<protein>
    <recommendedName>
        <fullName evidence="3">Thioredoxin-like fold domain-containing protein</fullName>
    </recommendedName>
</protein>
<dbReference type="PANTHER" id="PTHR33875:SF2">
    <property type="entry name" value="ACR183CP"/>
    <property type="match status" value="1"/>
</dbReference>
<dbReference type="CDD" id="cd02972">
    <property type="entry name" value="DsbA_family"/>
    <property type="match status" value="1"/>
</dbReference>
<sequence length="221" mass="25357">MSIPPKFSGLTKIASNSATAAVAQNVNSVDIFVDFVCPFSRKLFVKFDNELIPLISEKYPNQFKFIIRPVVQPWHAFGSSVTSEALLAINKLAPTESWNFTKALMEHQRDYFDTAIINNTRNELYQKISKFAVEQLDLTKKYNVTEEDVYKALYIREKTPEENEYENINNEITNDLKYFVRFHRALSVHVTPTISVNGVIAPSIESSTSIEDLEKIFKTYL</sequence>
<evidence type="ECO:0000313" key="2">
    <source>
        <dbReference type="Proteomes" id="UP001360560"/>
    </source>
</evidence>
<dbReference type="PANTHER" id="PTHR33875">
    <property type="entry name" value="OS09G0542200 PROTEIN"/>
    <property type="match status" value="1"/>
</dbReference>
<evidence type="ECO:0000313" key="1">
    <source>
        <dbReference type="EMBL" id="GMM38665.1"/>
    </source>
</evidence>
<reference evidence="1 2" key="1">
    <citation type="journal article" date="2023" name="Elife">
        <title>Identification of key yeast species and microbe-microbe interactions impacting larval growth of Drosophila in the wild.</title>
        <authorList>
            <person name="Mure A."/>
            <person name="Sugiura Y."/>
            <person name="Maeda R."/>
            <person name="Honda K."/>
            <person name="Sakurai N."/>
            <person name="Takahashi Y."/>
            <person name="Watada M."/>
            <person name="Katoh T."/>
            <person name="Gotoh A."/>
            <person name="Gotoh Y."/>
            <person name="Taniguchi I."/>
            <person name="Nakamura K."/>
            <person name="Hayashi T."/>
            <person name="Katayama T."/>
            <person name="Uemura T."/>
            <person name="Hattori Y."/>
        </authorList>
    </citation>
    <scope>NUCLEOTIDE SEQUENCE [LARGE SCALE GENOMIC DNA]</scope>
    <source>
        <strain evidence="1 2">SC-9</strain>
    </source>
</reference>
<accession>A0AAV5QUN1</accession>
<dbReference type="AlphaFoldDB" id="A0AAV5QUN1"/>
<dbReference type="EMBL" id="BTFZ01000020">
    <property type="protein sequence ID" value="GMM38665.1"/>
    <property type="molecule type" value="Genomic_DNA"/>
</dbReference>
<dbReference type="Gene3D" id="3.40.30.10">
    <property type="entry name" value="Glutaredoxin"/>
    <property type="match status" value="1"/>
</dbReference>
<comment type="caution">
    <text evidence="1">The sequence shown here is derived from an EMBL/GenBank/DDBJ whole genome shotgun (WGS) entry which is preliminary data.</text>
</comment>
<proteinExistence type="predicted"/>
<dbReference type="RefSeq" id="XP_064855660.1">
    <property type="nucleotide sequence ID" value="XM_064999588.1"/>
</dbReference>
<organism evidence="1 2">
    <name type="scientific">Saccharomycopsis crataegensis</name>
    <dbReference type="NCBI Taxonomy" id="43959"/>
    <lineage>
        <taxon>Eukaryota</taxon>
        <taxon>Fungi</taxon>
        <taxon>Dikarya</taxon>
        <taxon>Ascomycota</taxon>
        <taxon>Saccharomycotina</taxon>
        <taxon>Saccharomycetes</taxon>
        <taxon>Saccharomycopsidaceae</taxon>
        <taxon>Saccharomycopsis</taxon>
    </lineage>
</organism>
<evidence type="ECO:0008006" key="3">
    <source>
        <dbReference type="Google" id="ProtNLM"/>
    </source>
</evidence>